<evidence type="ECO:0000256" key="3">
    <source>
        <dbReference type="ARBA" id="ARBA00023163"/>
    </source>
</evidence>
<evidence type="ECO:0000313" key="6">
    <source>
        <dbReference type="EMBL" id="NRV11033.1"/>
    </source>
</evidence>
<gene>
    <name evidence="6" type="ORF">DFH45_003996</name>
    <name evidence="5" type="ORF">LF65_03693</name>
</gene>
<evidence type="ECO:0000256" key="1">
    <source>
        <dbReference type="ARBA" id="ARBA00023015"/>
    </source>
</evidence>
<proteinExistence type="predicted"/>
<evidence type="ECO:0000256" key="2">
    <source>
        <dbReference type="ARBA" id="ARBA00023125"/>
    </source>
</evidence>
<sequence>MSVPCPGKPVRGSKSGVPIMALFDILGKNWAMGIIWNLQEGSSTFRELQKRCESISPTILNTRIKELREVDIVERTNDGYQLTTRGKELMELLRPFGEWSRTWSKEVFNYSKPLDN</sequence>
<name>A0A0B5QQJ5_CLOBE</name>
<dbReference type="Gene3D" id="1.10.10.10">
    <property type="entry name" value="Winged helix-like DNA-binding domain superfamily/Winged helix DNA-binding domain"/>
    <property type="match status" value="1"/>
</dbReference>
<dbReference type="Pfam" id="PF01638">
    <property type="entry name" value="HxlR"/>
    <property type="match status" value="1"/>
</dbReference>
<dbReference type="KEGG" id="cbei:LF65_03693"/>
<dbReference type="EMBL" id="CP010086">
    <property type="protein sequence ID" value="AJH00248.1"/>
    <property type="molecule type" value="Genomic_DNA"/>
</dbReference>
<dbReference type="SUPFAM" id="SSF46785">
    <property type="entry name" value="Winged helix' DNA-binding domain"/>
    <property type="match status" value="1"/>
</dbReference>
<reference evidence="5" key="2">
    <citation type="submission" date="2016-02" db="EMBL/GenBank/DDBJ databases">
        <title>Genome sequence of Clostridium beijerinckii strain 59B.</title>
        <authorList>
            <person name="Little G.T."/>
            <person name="Minton N.P."/>
        </authorList>
    </citation>
    <scope>NUCLEOTIDE SEQUENCE</scope>
    <source>
        <strain evidence="5">NCIMB 14988</strain>
    </source>
</reference>
<dbReference type="InterPro" id="IPR036388">
    <property type="entry name" value="WH-like_DNA-bd_sf"/>
</dbReference>
<dbReference type="OrthoDB" id="8904061at2"/>
<evidence type="ECO:0000259" key="4">
    <source>
        <dbReference type="PROSITE" id="PS51118"/>
    </source>
</evidence>
<dbReference type="PANTHER" id="PTHR33204">
    <property type="entry name" value="TRANSCRIPTIONAL REGULATOR, MARR FAMILY"/>
    <property type="match status" value="1"/>
</dbReference>
<dbReference type="PANTHER" id="PTHR33204:SF37">
    <property type="entry name" value="HTH-TYPE TRANSCRIPTIONAL REGULATOR YODB"/>
    <property type="match status" value="1"/>
</dbReference>
<feature type="domain" description="HTH hxlR-type" evidence="4">
    <location>
        <begin position="5"/>
        <end position="108"/>
    </location>
</feature>
<accession>A0A0B5QQJ5</accession>
<protein>
    <submittedName>
        <fullName evidence="5 6">Transcriptional regulator</fullName>
    </submittedName>
</protein>
<dbReference type="CDD" id="cd00090">
    <property type="entry name" value="HTH_ARSR"/>
    <property type="match status" value="1"/>
</dbReference>
<dbReference type="EMBL" id="JABSXK010000001">
    <property type="protein sequence ID" value="NRV11033.1"/>
    <property type="molecule type" value="Genomic_DNA"/>
</dbReference>
<evidence type="ECO:0000313" key="7">
    <source>
        <dbReference type="Proteomes" id="UP000031866"/>
    </source>
</evidence>
<keyword evidence="2 6" id="KW-0238">DNA-binding</keyword>
<dbReference type="Proteomes" id="UP000031866">
    <property type="component" value="Chromosome"/>
</dbReference>
<dbReference type="AlphaFoldDB" id="A0A0B5QQJ5"/>
<evidence type="ECO:0000313" key="5">
    <source>
        <dbReference type="EMBL" id="AJH00248.1"/>
    </source>
</evidence>
<dbReference type="InterPro" id="IPR036390">
    <property type="entry name" value="WH_DNA-bd_sf"/>
</dbReference>
<dbReference type="STRING" id="1520.LF65_03693"/>
<dbReference type="GO" id="GO:0003677">
    <property type="term" value="F:DNA binding"/>
    <property type="evidence" value="ECO:0007669"/>
    <property type="project" value="UniProtKB-KW"/>
</dbReference>
<organism evidence="5 7">
    <name type="scientific">Clostridium beijerinckii</name>
    <name type="common">Clostridium MP</name>
    <dbReference type="NCBI Taxonomy" id="1520"/>
    <lineage>
        <taxon>Bacteria</taxon>
        <taxon>Bacillati</taxon>
        <taxon>Bacillota</taxon>
        <taxon>Clostridia</taxon>
        <taxon>Eubacteriales</taxon>
        <taxon>Clostridiaceae</taxon>
        <taxon>Clostridium</taxon>
    </lineage>
</organism>
<keyword evidence="1" id="KW-0805">Transcription regulation</keyword>
<keyword evidence="3" id="KW-0804">Transcription</keyword>
<dbReference type="PROSITE" id="PS51118">
    <property type="entry name" value="HTH_HXLR"/>
    <property type="match status" value="1"/>
</dbReference>
<reference evidence="6" key="3">
    <citation type="submission" date="2020-05" db="EMBL/GenBank/DDBJ databases">
        <title>Genomic insights into acetone-butanol-ethanol (ABE) fermentation by sequencing solventogenic clostridia strains.</title>
        <authorList>
            <person name="Brown S."/>
        </authorList>
    </citation>
    <scope>NUCLEOTIDE SEQUENCE</scope>
    <source>
        <strain evidence="6">DJ126</strain>
    </source>
</reference>
<dbReference type="InterPro" id="IPR011991">
    <property type="entry name" value="ArsR-like_HTH"/>
</dbReference>
<dbReference type="RefSeq" id="WP_041897937.1">
    <property type="nucleotide sequence ID" value="NZ_CP010086.2"/>
</dbReference>
<reference evidence="7" key="1">
    <citation type="submission" date="2014-12" db="EMBL/GenBank/DDBJ databases">
        <title>Genome sequence of Clostridium beijerinckii strain 59B.</title>
        <authorList>
            <person name="Little G.T."/>
            <person name="Minton N.P."/>
        </authorList>
    </citation>
    <scope>NUCLEOTIDE SEQUENCE [LARGE SCALE GENOMIC DNA]</scope>
    <source>
        <strain evidence="7">59B</strain>
    </source>
</reference>
<dbReference type="InterPro" id="IPR002577">
    <property type="entry name" value="HTH_HxlR"/>
</dbReference>
<dbReference type="Proteomes" id="UP000821656">
    <property type="component" value="Unassembled WGS sequence"/>
</dbReference>